<dbReference type="EnsemblMetazoa" id="AFUN014607-RA">
    <property type="protein sequence ID" value="AFUN014607-PA"/>
    <property type="gene ID" value="AFUN014607"/>
</dbReference>
<organism evidence="1">
    <name type="scientific">Anopheles funestus</name>
    <name type="common">African malaria mosquito</name>
    <dbReference type="NCBI Taxonomy" id="62324"/>
    <lineage>
        <taxon>Eukaryota</taxon>
        <taxon>Metazoa</taxon>
        <taxon>Ecdysozoa</taxon>
        <taxon>Arthropoda</taxon>
        <taxon>Hexapoda</taxon>
        <taxon>Insecta</taxon>
        <taxon>Pterygota</taxon>
        <taxon>Neoptera</taxon>
        <taxon>Endopterygota</taxon>
        <taxon>Diptera</taxon>
        <taxon>Nematocera</taxon>
        <taxon>Culicoidea</taxon>
        <taxon>Culicidae</taxon>
        <taxon>Anophelinae</taxon>
        <taxon>Anopheles</taxon>
    </lineage>
</organism>
<dbReference type="VEuPathDB" id="VectorBase:AFUN014607"/>
<name>A0A182S2C3_ANOFN</name>
<accession>A0A182S2C3</accession>
<proteinExistence type="predicted"/>
<protein>
    <submittedName>
        <fullName evidence="1">Uncharacterized protein</fullName>
    </submittedName>
</protein>
<dbReference type="AlphaFoldDB" id="A0A182S2C3"/>
<reference evidence="1" key="1">
    <citation type="submission" date="2020-05" db="UniProtKB">
        <authorList>
            <consortium name="EnsemblMetazoa"/>
        </authorList>
    </citation>
    <scope>IDENTIFICATION</scope>
    <source>
        <strain evidence="1">FUMOZ</strain>
    </source>
</reference>
<evidence type="ECO:0000313" key="1">
    <source>
        <dbReference type="EnsemblMetazoa" id="AFUN014607-PA"/>
    </source>
</evidence>
<sequence>SKESEEVNRTCVPYAGTVELDFPREKSPKPGWLGVKSLAEARLRSLIPLPCAKTCAKGRAMKEKLNGRKENKQKNTCDLVGVQC</sequence>